<proteinExistence type="inferred from homology"/>
<dbReference type="SUPFAM" id="SSF51126">
    <property type="entry name" value="Pectin lyase-like"/>
    <property type="match status" value="1"/>
</dbReference>
<comment type="similarity">
    <text evidence="2">Belongs to the polysaccharide lyase 1 family.</text>
</comment>
<keyword evidence="2" id="KW-0624">Polysaccharide degradation</keyword>
<dbReference type="SUPFAM" id="SSF50370">
    <property type="entry name" value="Ricin B-like lectins"/>
    <property type="match status" value="1"/>
</dbReference>
<keyword evidence="2" id="KW-0964">Secreted</keyword>
<dbReference type="Proteomes" id="UP001595867">
    <property type="component" value="Unassembled WGS sequence"/>
</dbReference>
<evidence type="ECO:0000256" key="1">
    <source>
        <dbReference type="ARBA" id="ARBA00023239"/>
    </source>
</evidence>
<dbReference type="InterPro" id="IPR012334">
    <property type="entry name" value="Pectin_lyas_fold"/>
</dbReference>
<feature type="domain" description="Ricin B lectin" evidence="3">
    <location>
        <begin position="39"/>
        <end position="178"/>
    </location>
</feature>
<comment type="caution">
    <text evidence="5">The sequence shown here is derived from an EMBL/GenBank/DDBJ whole genome shotgun (WGS) entry which is preliminary data.</text>
</comment>
<organism evidence="5 6">
    <name type="scientific">Actinoplanes subglobosus</name>
    <dbReference type="NCBI Taxonomy" id="1547892"/>
    <lineage>
        <taxon>Bacteria</taxon>
        <taxon>Bacillati</taxon>
        <taxon>Actinomycetota</taxon>
        <taxon>Actinomycetes</taxon>
        <taxon>Micromonosporales</taxon>
        <taxon>Micromonosporaceae</taxon>
        <taxon>Actinoplanes</taxon>
    </lineage>
</organism>
<dbReference type="RefSeq" id="WP_378072488.1">
    <property type="nucleotide sequence ID" value="NZ_JBHSBL010000028.1"/>
</dbReference>
<dbReference type="InterPro" id="IPR045032">
    <property type="entry name" value="PEL"/>
</dbReference>
<evidence type="ECO:0000313" key="5">
    <source>
        <dbReference type="EMBL" id="MFC4071618.1"/>
    </source>
</evidence>
<keyword evidence="2" id="KW-0119">Carbohydrate metabolism</keyword>
<dbReference type="PANTHER" id="PTHR31683:SF18">
    <property type="entry name" value="PECTATE LYASE 21-RELATED"/>
    <property type="match status" value="1"/>
</dbReference>
<dbReference type="Gene3D" id="2.80.10.50">
    <property type="match status" value="2"/>
</dbReference>
<dbReference type="Pfam" id="PF00544">
    <property type="entry name" value="Pectate_lyase_4"/>
    <property type="match status" value="1"/>
</dbReference>
<dbReference type="InterPro" id="IPR011050">
    <property type="entry name" value="Pectin_lyase_fold/virulence"/>
</dbReference>
<dbReference type="PANTHER" id="PTHR31683">
    <property type="entry name" value="PECTATE LYASE 18-RELATED"/>
    <property type="match status" value="1"/>
</dbReference>
<dbReference type="SMART" id="SM00458">
    <property type="entry name" value="RICIN"/>
    <property type="match status" value="1"/>
</dbReference>
<keyword evidence="6" id="KW-1185">Reference proteome</keyword>
<dbReference type="EMBL" id="JBHSBL010000028">
    <property type="protein sequence ID" value="MFC4071618.1"/>
    <property type="molecule type" value="Genomic_DNA"/>
</dbReference>
<keyword evidence="1 2" id="KW-0456">Lyase</keyword>
<evidence type="ECO:0000259" key="3">
    <source>
        <dbReference type="SMART" id="SM00458"/>
    </source>
</evidence>
<evidence type="ECO:0000259" key="4">
    <source>
        <dbReference type="SMART" id="SM00656"/>
    </source>
</evidence>
<sequence length="480" mass="49293">MSGKPGKRRLFGAVAVLAVPAAIVGWSILPSDAAVAPTTGVTYQLVVKKSGKCLDVPAASKDNGALLQQWGCTANSNWQQFTLVASGSNFLIKNVNSGRCIDVPAASTTSGVRLQQWGCASGQTNQQWKVVASGTGTFQIVNVNSGLCVSDEGASTANGASVIQETCTANSNKQWAFTAVGGGGSTPTPTPTSAPSTGVIGWAAQNGGVTGGAGGSTVTVTTAAALDTALQASGSRIIKVSGTISLTGMHKVTSNKTIQGVGAGSGLKGGGLTLSAVSNVIIQNLNFTGSTDDAINVQDGSRSVWIDHNTFSSAADGLVDVRLGSDFVTVSWNITRSHDKTMLLGSADTDTGDRGKLRVTYHHNWFDGTNQRHPRVRFGNPVHVFNNYYDGTTSYGVASTMEAGVLVEGNFFENVSRPTTLAQGTSPDGNLVQRNNHFVNSGTPATNGTVKAIPYAYTLDTAADVKSIVTAGAGTGKLGL</sequence>
<feature type="domain" description="Pectate lyase" evidence="4">
    <location>
        <begin position="213"/>
        <end position="418"/>
    </location>
</feature>
<evidence type="ECO:0000313" key="6">
    <source>
        <dbReference type="Proteomes" id="UP001595867"/>
    </source>
</evidence>
<dbReference type="CDD" id="cd00161">
    <property type="entry name" value="beta-trefoil_Ricin-like"/>
    <property type="match status" value="1"/>
</dbReference>
<name>A0ABV8J8C9_9ACTN</name>
<dbReference type="Pfam" id="PF14200">
    <property type="entry name" value="RicinB_lectin_2"/>
    <property type="match status" value="1"/>
</dbReference>
<dbReference type="InterPro" id="IPR000772">
    <property type="entry name" value="Ricin_B_lectin"/>
</dbReference>
<dbReference type="SMART" id="SM00656">
    <property type="entry name" value="Amb_all"/>
    <property type="match status" value="1"/>
</dbReference>
<gene>
    <name evidence="5" type="ORF">ACFO0C_42340</name>
</gene>
<dbReference type="PROSITE" id="PS50231">
    <property type="entry name" value="RICIN_B_LECTIN"/>
    <property type="match status" value="1"/>
</dbReference>
<reference evidence="6" key="1">
    <citation type="journal article" date="2019" name="Int. J. Syst. Evol. Microbiol.">
        <title>The Global Catalogue of Microorganisms (GCM) 10K type strain sequencing project: providing services to taxonomists for standard genome sequencing and annotation.</title>
        <authorList>
            <consortium name="The Broad Institute Genomics Platform"/>
            <consortium name="The Broad Institute Genome Sequencing Center for Infectious Disease"/>
            <person name="Wu L."/>
            <person name="Ma J."/>
        </authorList>
    </citation>
    <scope>NUCLEOTIDE SEQUENCE [LARGE SCALE GENOMIC DNA]</scope>
    <source>
        <strain evidence="6">TBRC 5832</strain>
    </source>
</reference>
<evidence type="ECO:0000256" key="2">
    <source>
        <dbReference type="RuleBase" id="RU361173"/>
    </source>
</evidence>
<accession>A0ABV8J8C9</accession>
<dbReference type="Gene3D" id="2.160.20.10">
    <property type="entry name" value="Single-stranded right-handed beta-helix, Pectin lyase-like"/>
    <property type="match status" value="1"/>
</dbReference>
<comment type="subcellular location">
    <subcellularLocation>
        <location evidence="2">Secreted</location>
    </subcellularLocation>
</comment>
<dbReference type="InterPro" id="IPR002022">
    <property type="entry name" value="Pec_lyase"/>
</dbReference>
<dbReference type="InterPro" id="IPR035992">
    <property type="entry name" value="Ricin_B-like_lectins"/>
</dbReference>
<protein>
    <submittedName>
        <fullName evidence="5">RICIN domain-containing protein</fullName>
    </submittedName>
</protein>